<comment type="caution">
    <text evidence="1">The sequence shown here is derived from an EMBL/GenBank/DDBJ whole genome shotgun (WGS) entry which is preliminary data.</text>
</comment>
<reference evidence="1 2" key="1">
    <citation type="journal article" date="2022" name="DNA Res.">
        <title>Chromosomal-level genome assembly of the orchid tree Bauhinia variegata (Leguminosae; Cercidoideae) supports the allotetraploid origin hypothesis of Bauhinia.</title>
        <authorList>
            <person name="Zhong Y."/>
            <person name="Chen Y."/>
            <person name="Zheng D."/>
            <person name="Pang J."/>
            <person name="Liu Y."/>
            <person name="Luo S."/>
            <person name="Meng S."/>
            <person name="Qian L."/>
            <person name="Wei D."/>
            <person name="Dai S."/>
            <person name="Zhou R."/>
        </authorList>
    </citation>
    <scope>NUCLEOTIDE SEQUENCE [LARGE SCALE GENOMIC DNA]</scope>
    <source>
        <strain evidence="1">BV-YZ2020</strain>
    </source>
</reference>
<sequence>MVNFISLQLATIIGQEAAQEVNLVVGVKKQVQKLTSNLQAIQDVLEDAEKKQVKEAAVRRWLDKLKQASYDIDDVLDEWNAAILKLKIEEEAGLARDSFILAQKVCSFIPSPCFYLSQIVHRHDIALKTGDLNEKLEMISIEKERYHLNSTRSSEEPERLITTSFVDASEVFGRDHDENALVHELLEDYMPKEIGKLTILRTLDELKVTKPDYTDGCKLGDLKDLNHLRGELSITSLQYVSNVREAEVACLNHEKHLRSLTLCFDEVKMRLADSDVINDGIRTFQKHLLNALEPHQDLEHLEISVYSGTGLFPNWILSLTKLKLLSLNECVGLEFLGLKDLEGRQKQKSEGESSKSSLVLFPKLKNLYFRRIENWIVWEGLPTDGGIAVMPSLRSLRISGCPELNALPEFLHVAPLQELSIHNCPTLTQRYQRETGEDWPKIFHIPKVKILNIGWKFH</sequence>
<organism evidence="1 2">
    <name type="scientific">Bauhinia variegata</name>
    <name type="common">Purple orchid tree</name>
    <name type="synonym">Phanera variegata</name>
    <dbReference type="NCBI Taxonomy" id="167791"/>
    <lineage>
        <taxon>Eukaryota</taxon>
        <taxon>Viridiplantae</taxon>
        <taxon>Streptophyta</taxon>
        <taxon>Embryophyta</taxon>
        <taxon>Tracheophyta</taxon>
        <taxon>Spermatophyta</taxon>
        <taxon>Magnoliopsida</taxon>
        <taxon>eudicotyledons</taxon>
        <taxon>Gunneridae</taxon>
        <taxon>Pentapetalae</taxon>
        <taxon>rosids</taxon>
        <taxon>fabids</taxon>
        <taxon>Fabales</taxon>
        <taxon>Fabaceae</taxon>
        <taxon>Cercidoideae</taxon>
        <taxon>Cercideae</taxon>
        <taxon>Bauhiniinae</taxon>
        <taxon>Bauhinia</taxon>
    </lineage>
</organism>
<dbReference type="EMBL" id="CM039426">
    <property type="protein sequence ID" value="KAI4356796.1"/>
    <property type="molecule type" value="Genomic_DNA"/>
</dbReference>
<dbReference type="Proteomes" id="UP000828941">
    <property type="component" value="Chromosome 1"/>
</dbReference>
<accession>A0ACB9Q7Q1</accession>
<name>A0ACB9Q7Q1_BAUVA</name>
<proteinExistence type="predicted"/>
<keyword evidence="2" id="KW-1185">Reference proteome</keyword>
<evidence type="ECO:0000313" key="1">
    <source>
        <dbReference type="EMBL" id="KAI4356796.1"/>
    </source>
</evidence>
<protein>
    <submittedName>
        <fullName evidence="1">Uncharacterized protein</fullName>
    </submittedName>
</protein>
<gene>
    <name evidence="1" type="ORF">L6164_000786</name>
</gene>
<evidence type="ECO:0000313" key="2">
    <source>
        <dbReference type="Proteomes" id="UP000828941"/>
    </source>
</evidence>